<dbReference type="EMBL" id="JBEDUW010000001">
    <property type="protein sequence ID" value="KAK9951124.1"/>
    <property type="molecule type" value="Genomic_DNA"/>
</dbReference>
<comment type="caution">
    <text evidence="1">The sequence shown here is derived from an EMBL/GenBank/DDBJ whole genome shotgun (WGS) entry which is preliminary data.</text>
</comment>
<protein>
    <submittedName>
        <fullName evidence="1">Uncharacterized protein</fullName>
    </submittedName>
</protein>
<evidence type="ECO:0000313" key="2">
    <source>
        <dbReference type="Proteomes" id="UP001457282"/>
    </source>
</evidence>
<sequence>MKVRRWLGEQRKQEAAAALLGMIDAERRPQLDRLQQLVFLELIDAGEKHDLLQQGVVTSEKQGCAAAHWQRSDRDGLVPLEVPSWARV</sequence>
<proteinExistence type="predicted"/>
<keyword evidence="2" id="KW-1185">Reference proteome</keyword>
<dbReference type="AlphaFoldDB" id="A0AAW1YRI7"/>
<reference evidence="1 2" key="1">
    <citation type="journal article" date="2023" name="G3 (Bethesda)">
        <title>A chromosome-length genome assembly and annotation of blackberry (Rubus argutus, cv. 'Hillquist').</title>
        <authorList>
            <person name="Bruna T."/>
            <person name="Aryal R."/>
            <person name="Dudchenko O."/>
            <person name="Sargent D.J."/>
            <person name="Mead D."/>
            <person name="Buti M."/>
            <person name="Cavallini A."/>
            <person name="Hytonen T."/>
            <person name="Andres J."/>
            <person name="Pham M."/>
            <person name="Weisz D."/>
            <person name="Mascagni F."/>
            <person name="Usai G."/>
            <person name="Natali L."/>
            <person name="Bassil N."/>
            <person name="Fernandez G.E."/>
            <person name="Lomsadze A."/>
            <person name="Armour M."/>
            <person name="Olukolu B."/>
            <person name="Poorten T."/>
            <person name="Britton C."/>
            <person name="Davik J."/>
            <person name="Ashrafi H."/>
            <person name="Aiden E.L."/>
            <person name="Borodovsky M."/>
            <person name="Worthington M."/>
        </authorList>
    </citation>
    <scope>NUCLEOTIDE SEQUENCE [LARGE SCALE GENOMIC DNA]</scope>
    <source>
        <strain evidence="1">PI 553951</strain>
    </source>
</reference>
<evidence type="ECO:0000313" key="1">
    <source>
        <dbReference type="EMBL" id="KAK9951124.1"/>
    </source>
</evidence>
<gene>
    <name evidence="1" type="ORF">M0R45_006584</name>
</gene>
<dbReference type="Proteomes" id="UP001457282">
    <property type="component" value="Unassembled WGS sequence"/>
</dbReference>
<accession>A0AAW1YRI7</accession>
<organism evidence="1 2">
    <name type="scientific">Rubus argutus</name>
    <name type="common">Southern blackberry</name>
    <dbReference type="NCBI Taxonomy" id="59490"/>
    <lineage>
        <taxon>Eukaryota</taxon>
        <taxon>Viridiplantae</taxon>
        <taxon>Streptophyta</taxon>
        <taxon>Embryophyta</taxon>
        <taxon>Tracheophyta</taxon>
        <taxon>Spermatophyta</taxon>
        <taxon>Magnoliopsida</taxon>
        <taxon>eudicotyledons</taxon>
        <taxon>Gunneridae</taxon>
        <taxon>Pentapetalae</taxon>
        <taxon>rosids</taxon>
        <taxon>fabids</taxon>
        <taxon>Rosales</taxon>
        <taxon>Rosaceae</taxon>
        <taxon>Rosoideae</taxon>
        <taxon>Rosoideae incertae sedis</taxon>
        <taxon>Rubus</taxon>
    </lineage>
</organism>
<name>A0AAW1YRI7_RUBAR</name>